<protein>
    <submittedName>
        <fullName evidence="1">Uncharacterized protein</fullName>
    </submittedName>
</protein>
<evidence type="ECO:0000313" key="2">
    <source>
        <dbReference type="Proteomes" id="UP000176998"/>
    </source>
</evidence>
<sequence>MFRHIFNHKVPYPRPIGFTVPEKGTYTGLDSIAAHGLGTAQSPERTGRVRCVAIRQQEQLYKDLKQLQRDQALDHANLDHHYAMKMQDATAQYRSNLRCLGGGVYSNGDVLLAKRLAKCHGRRIKALRKERERNRRWLDLWFDGRVVRIMGLLRREWEMCGSCAGFPYWGDGARGGVVGFGMDL</sequence>
<dbReference type="OrthoDB" id="4832010at2759"/>
<proteinExistence type="predicted"/>
<gene>
    <name evidence="1" type="ORF">CORC01_11604</name>
</gene>
<keyword evidence="2" id="KW-1185">Reference proteome</keyword>
<dbReference type="AlphaFoldDB" id="A0A1G4AVI7"/>
<organism evidence="1 2">
    <name type="scientific">Colletotrichum orchidophilum</name>
    <dbReference type="NCBI Taxonomy" id="1209926"/>
    <lineage>
        <taxon>Eukaryota</taxon>
        <taxon>Fungi</taxon>
        <taxon>Dikarya</taxon>
        <taxon>Ascomycota</taxon>
        <taxon>Pezizomycotina</taxon>
        <taxon>Sordariomycetes</taxon>
        <taxon>Hypocreomycetidae</taxon>
        <taxon>Glomerellales</taxon>
        <taxon>Glomerellaceae</taxon>
        <taxon>Colletotrichum</taxon>
    </lineage>
</organism>
<dbReference type="EMBL" id="MJBS01000128">
    <property type="protein sequence ID" value="OHE93115.1"/>
    <property type="molecule type" value="Genomic_DNA"/>
</dbReference>
<comment type="caution">
    <text evidence="1">The sequence shown here is derived from an EMBL/GenBank/DDBJ whole genome shotgun (WGS) entry which is preliminary data.</text>
</comment>
<evidence type="ECO:0000313" key="1">
    <source>
        <dbReference type="EMBL" id="OHE93115.1"/>
    </source>
</evidence>
<accession>A0A1G4AVI7</accession>
<dbReference type="Proteomes" id="UP000176998">
    <property type="component" value="Unassembled WGS sequence"/>
</dbReference>
<dbReference type="GeneID" id="34564737"/>
<dbReference type="RefSeq" id="XP_022470282.1">
    <property type="nucleotide sequence ID" value="XM_022623227.1"/>
</dbReference>
<reference evidence="1 2" key="1">
    <citation type="submission" date="2016-09" db="EMBL/GenBank/DDBJ databases">
        <authorList>
            <person name="Capua I."/>
            <person name="De Benedictis P."/>
            <person name="Joannis T."/>
            <person name="Lombin L.H."/>
            <person name="Cattoli G."/>
        </authorList>
    </citation>
    <scope>NUCLEOTIDE SEQUENCE [LARGE SCALE GENOMIC DNA]</scope>
    <source>
        <strain evidence="1 2">IMI 309357</strain>
    </source>
</reference>
<name>A0A1G4AVI7_9PEZI</name>